<proteinExistence type="predicted"/>
<sequence>MAINSISDFIKQLQKIPRKGEFELYFRGHSDKNYLLKPSIYRSQRLIANENKIFKEFILRTPSDFLNEKSALEKLVKMQHYGLPTRLLDITTNPLVALYFACNEKSKQDGKVFAFKVPKDDIKYYDSDTVSIIANIAKRSSKFSVEKIRNLSITEFNEQEELCYLLHEIKEEKSYFQNIILPTDIERVVAVKVKQNNNRIIKQSGVFLIFGIDGKKSLPAKIPDDWIINLELKGVDFEINNNSKDNIIEELNLLGINEATLFPELENQAKYLKKYYG</sequence>
<dbReference type="SMART" id="SM00901">
    <property type="entry name" value="FRG"/>
    <property type="match status" value="1"/>
</dbReference>
<name>A0A6V6Z3B5_9FLAO</name>
<reference evidence="2 3" key="1">
    <citation type="submission" date="2020-06" db="EMBL/GenBank/DDBJ databases">
        <authorList>
            <person name="Criscuolo A."/>
        </authorList>
    </citation>
    <scope>NUCLEOTIDE SEQUENCE [LARGE SCALE GENOMIC DNA]</scope>
    <source>
        <strain evidence="3">CIP 111411</strain>
    </source>
</reference>
<dbReference type="InterPro" id="IPR014966">
    <property type="entry name" value="FRG-dom"/>
</dbReference>
<evidence type="ECO:0000313" key="2">
    <source>
        <dbReference type="EMBL" id="CAD0006079.1"/>
    </source>
</evidence>
<dbReference type="Proteomes" id="UP000530060">
    <property type="component" value="Unassembled WGS sequence"/>
</dbReference>
<dbReference type="Pfam" id="PF08867">
    <property type="entry name" value="FRG"/>
    <property type="match status" value="1"/>
</dbReference>
<feature type="domain" description="FRG" evidence="1">
    <location>
        <begin position="20"/>
        <end position="113"/>
    </location>
</feature>
<organism evidence="2 3">
    <name type="scientific">Flavobacterium salmonis</name>
    <dbReference type="NCBI Taxonomy" id="2654844"/>
    <lineage>
        <taxon>Bacteria</taxon>
        <taxon>Pseudomonadati</taxon>
        <taxon>Bacteroidota</taxon>
        <taxon>Flavobacteriia</taxon>
        <taxon>Flavobacteriales</taxon>
        <taxon>Flavobacteriaceae</taxon>
        <taxon>Flavobacterium</taxon>
    </lineage>
</organism>
<gene>
    <name evidence="2" type="ORF">FLAT13_03116</name>
</gene>
<dbReference type="EMBL" id="CAIJDP010000075">
    <property type="protein sequence ID" value="CAD0006079.1"/>
    <property type="molecule type" value="Genomic_DNA"/>
</dbReference>
<keyword evidence="3" id="KW-1185">Reference proteome</keyword>
<accession>A0A6V6Z3B5</accession>
<evidence type="ECO:0000259" key="1">
    <source>
        <dbReference type="SMART" id="SM00901"/>
    </source>
</evidence>
<dbReference type="AlphaFoldDB" id="A0A6V6Z3B5"/>
<comment type="caution">
    <text evidence="2">The sequence shown here is derived from an EMBL/GenBank/DDBJ whole genome shotgun (WGS) entry which is preliminary data.</text>
</comment>
<dbReference type="RefSeq" id="WP_180909505.1">
    <property type="nucleotide sequence ID" value="NZ_CAIJDP010000075.1"/>
</dbReference>
<protein>
    <recommendedName>
        <fullName evidence="1">FRG domain-containing protein</fullName>
    </recommendedName>
</protein>
<evidence type="ECO:0000313" key="3">
    <source>
        <dbReference type="Proteomes" id="UP000530060"/>
    </source>
</evidence>